<proteinExistence type="predicted"/>
<name>A0AAV9ZSJ7_9AGAR</name>
<reference evidence="1 2" key="1">
    <citation type="journal article" date="2024" name="J Genomics">
        <title>Draft genome sequencing and assembly of Favolaschia claudopus CIRM-BRFM 2984 isolated from oak limbs.</title>
        <authorList>
            <person name="Navarro D."/>
            <person name="Drula E."/>
            <person name="Chaduli D."/>
            <person name="Cazenave R."/>
            <person name="Ahrendt S."/>
            <person name="Wang J."/>
            <person name="Lipzen A."/>
            <person name="Daum C."/>
            <person name="Barry K."/>
            <person name="Grigoriev I.V."/>
            <person name="Favel A."/>
            <person name="Rosso M.N."/>
            <person name="Martin F."/>
        </authorList>
    </citation>
    <scope>NUCLEOTIDE SEQUENCE [LARGE SCALE GENOMIC DNA]</scope>
    <source>
        <strain evidence="1 2">CIRM-BRFM 2984</strain>
    </source>
</reference>
<dbReference type="AlphaFoldDB" id="A0AAV9ZSJ7"/>
<dbReference type="Proteomes" id="UP001362999">
    <property type="component" value="Unassembled WGS sequence"/>
</dbReference>
<comment type="caution">
    <text evidence="1">The sequence shown here is derived from an EMBL/GenBank/DDBJ whole genome shotgun (WGS) entry which is preliminary data.</text>
</comment>
<organism evidence="1 2">
    <name type="scientific">Favolaschia claudopus</name>
    <dbReference type="NCBI Taxonomy" id="2862362"/>
    <lineage>
        <taxon>Eukaryota</taxon>
        <taxon>Fungi</taxon>
        <taxon>Dikarya</taxon>
        <taxon>Basidiomycota</taxon>
        <taxon>Agaricomycotina</taxon>
        <taxon>Agaricomycetes</taxon>
        <taxon>Agaricomycetidae</taxon>
        <taxon>Agaricales</taxon>
        <taxon>Marasmiineae</taxon>
        <taxon>Mycenaceae</taxon>
        <taxon>Favolaschia</taxon>
    </lineage>
</organism>
<accession>A0AAV9ZSJ7</accession>
<evidence type="ECO:0000313" key="2">
    <source>
        <dbReference type="Proteomes" id="UP001362999"/>
    </source>
</evidence>
<evidence type="ECO:0000313" key="1">
    <source>
        <dbReference type="EMBL" id="KAK6991954.1"/>
    </source>
</evidence>
<protein>
    <submittedName>
        <fullName evidence="1">Uncharacterized protein</fullName>
    </submittedName>
</protein>
<sequence length="97" mass="10750">MNVIGFGGLQPSNATAAQLNLSSLYQLLCQALGIQGSLHTDSKDEVTRRTYFLLLLSLPPDSDAGAFLLARAGLYIRELNTWGNSSCLRWNRHPHRH</sequence>
<dbReference type="EMBL" id="JAWWNJ010000114">
    <property type="protein sequence ID" value="KAK6991954.1"/>
    <property type="molecule type" value="Genomic_DNA"/>
</dbReference>
<gene>
    <name evidence="1" type="ORF">R3P38DRAFT_227315</name>
</gene>
<keyword evidence="2" id="KW-1185">Reference proteome</keyword>